<dbReference type="EMBL" id="ML977660">
    <property type="protein sequence ID" value="KAF1994440.1"/>
    <property type="molecule type" value="Genomic_DNA"/>
</dbReference>
<sequence>MVTSSLLVSYSQFVSLSDYTCAIISADTDPVRASQSAGVGVHRSPCHTVPRGWHTAPSFEQGLSLRVQLTNPALGCHPLHPDLRIAASQPSDNQRPGAAERRHTLHVTLHQTPCFRQRHLGTVASKTNSICATRLSSSRTLFHVHWDPMSLPWSRAI</sequence>
<dbReference type="AlphaFoldDB" id="A0A6A5VYF8"/>
<evidence type="ECO:0000313" key="2">
    <source>
        <dbReference type="Proteomes" id="UP000799779"/>
    </source>
</evidence>
<accession>A0A6A5VYF8</accession>
<name>A0A6A5VYF8_9PLEO</name>
<protein>
    <submittedName>
        <fullName evidence="1">Uncharacterized protein</fullName>
    </submittedName>
</protein>
<dbReference type="Proteomes" id="UP000799779">
    <property type="component" value="Unassembled WGS sequence"/>
</dbReference>
<organism evidence="1 2">
    <name type="scientific">Amniculicola lignicola CBS 123094</name>
    <dbReference type="NCBI Taxonomy" id="1392246"/>
    <lineage>
        <taxon>Eukaryota</taxon>
        <taxon>Fungi</taxon>
        <taxon>Dikarya</taxon>
        <taxon>Ascomycota</taxon>
        <taxon>Pezizomycotina</taxon>
        <taxon>Dothideomycetes</taxon>
        <taxon>Pleosporomycetidae</taxon>
        <taxon>Pleosporales</taxon>
        <taxon>Amniculicolaceae</taxon>
        <taxon>Amniculicola</taxon>
    </lineage>
</organism>
<gene>
    <name evidence="1" type="ORF">P154DRAFT_539585</name>
</gene>
<proteinExistence type="predicted"/>
<evidence type="ECO:0000313" key="1">
    <source>
        <dbReference type="EMBL" id="KAF1994440.1"/>
    </source>
</evidence>
<reference evidence="1" key="1">
    <citation type="journal article" date="2020" name="Stud. Mycol.">
        <title>101 Dothideomycetes genomes: a test case for predicting lifestyles and emergence of pathogens.</title>
        <authorList>
            <person name="Haridas S."/>
            <person name="Albert R."/>
            <person name="Binder M."/>
            <person name="Bloem J."/>
            <person name="Labutti K."/>
            <person name="Salamov A."/>
            <person name="Andreopoulos B."/>
            <person name="Baker S."/>
            <person name="Barry K."/>
            <person name="Bills G."/>
            <person name="Bluhm B."/>
            <person name="Cannon C."/>
            <person name="Castanera R."/>
            <person name="Culley D."/>
            <person name="Daum C."/>
            <person name="Ezra D."/>
            <person name="Gonzalez J."/>
            <person name="Henrissat B."/>
            <person name="Kuo A."/>
            <person name="Liang C."/>
            <person name="Lipzen A."/>
            <person name="Lutzoni F."/>
            <person name="Magnuson J."/>
            <person name="Mondo S."/>
            <person name="Nolan M."/>
            <person name="Ohm R."/>
            <person name="Pangilinan J."/>
            <person name="Park H.-J."/>
            <person name="Ramirez L."/>
            <person name="Alfaro M."/>
            <person name="Sun H."/>
            <person name="Tritt A."/>
            <person name="Yoshinaga Y."/>
            <person name="Zwiers L.-H."/>
            <person name="Turgeon B."/>
            <person name="Goodwin S."/>
            <person name="Spatafora J."/>
            <person name="Crous P."/>
            <person name="Grigoriev I."/>
        </authorList>
    </citation>
    <scope>NUCLEOTIDE SEQUENCE</scope>
    <source>
        <strain evidence="1">CBS 123094</strain>
    </source>
</reference>
<keyword evidence="2" id="KW-1185">Reference proteome</keyword>